<dbReference type="AlphaFoldDB" id="A0A226E115"/>
<name>A0A226E115_FOLCA</name>
<evidence type="ECO:0000313" key="4">
    <source>
        <dbReference type="Proteomes" id="UP000198287"/>
    </source>
</evidence>
<feature type="compositionally biased region" description="Polar residues" evidence="1">
    <location>
        <begin position="208"/>
        <end position="224"/>
    </location>
</feature>
<accession>A0A226E115</accession>
<feature type="chain" id="PRO_5012172099" evidence="2">
    <location>
        <begin position="22"/>
        <end position="461"/>
    </location>
</feature>
<dbReference type="EMBL" id="LNIX01000008">
    <property type="protein sequence ID" value="OXA50990.1"/>
    <property type="molecule type" value="Genomic_DNA"/>
</dbReference>
<evidence type="ECO:0000256" key="1">
    <source>
        <dbReference type="SAM" id="MobiDB-lite"/>
    </source>
</evidence>
<dbReference type="OrthoDB" id="504708at2759"/>
<feature type="region of interest" description="Disordered" evidence="1">
    <location>
        <begin position="283"/>
        <end position="304"/>
    </location>
</feature>
<proteinExistence type="predicted"/>
<reference evidence="3 4" key="1">
    <citation type="submission" date="2015-12" db="EMBL/GenBank/DDBJ databases">
        <title>The genome of Folsomia candida.</title>
        <authorList>
            <person name="Faddeeva A."/>
            <person name="Derks M.F."/>
            <person name="Anvar Y."/>
            <person name="Smit S."/>
            <person name="Van Straalen N."/>
            <person name="Roelofs D."/>
        </authorList>
    </citation>
    <scope>NUCLEOTIDE SEQUENCE [LARGE SCALE GENOMIC DNA]</scope>
    <source>
        <strain evidence="3 4">VU population</strain>
        <tissue evidence="3">Whole body</tissue>
    </source>
</reference>
<organism evidence="3 4">
    <name type="scientific">Folsomia candida</name>
    <name type="common">Springtail</name>
    <dbReference type="NCBI Taxonomy" id="158441"/>
    <lineage>
        <taxon>Eukaryota</taxon>
        <taxon>Metazoa</taxon>
        <taxon>Ecdysozoa</taxon>
        <taxon>Arthropoda</taxon>
        <taxon>Hexapoda</taxon>
        <taxon>Collembola</taxon>
        <taxon>Entomobryomorpha</taxon>
        <taxon>Isotomoidea</taxon>
        <taxon>Isotomidae</taxon>
        <taxon>Proisotominae</taxon>
        <taxon>Folsomia</taxon>
    </lineage>
</organism>
<sequence length="461" mass="51727">MMTPYLHFSLIFLFLPNLILSQEFHTPCNPSLNQTCTPGKFLACLNNSCDCEDPENQIYDAVEAQCVIVAGKPCVPEYSPDIPLCIQGAECNPDTNTCQCSKGFYETELNICSYTIGRTCQESRDCDGANGLVCSEGVCRCPNSSFIWQMEYGCVNTAELATNNSTPTTTTTTTDPSPIIFVNKPINPPISDNMVSNENMVPVSEEVQTTTPAGNVDENPTTFPLEQEDRDGFPSTTRRSPLANFVNQVIPPILNPLNPNHPFRPARPTFVPASQFMQPALQQQQQQQQTQQTTTHPITHLHPNVVPNNFHAPRPLPANIASPPIPQRPLRPGDIFNLRRVLHPIKRFLFPRLFAPREAQPGDVELPSPIYIAVASINRILPILRVIDYQMAPVLQNLAAITRPRYLDNFIGQDNLNYQQQQYHQGQVQQLGRTDDYFTEEELAQVQSKRRRNPLFSNLLL</sequence>
<dbReference type="OMA" id="IMAGRSC"/>
<comment type="caution">
    <text evidence="3">The sequence shown here is derived from an EMBL/GenBank/DDBJ whole genome shotgun (WGS) entry which is preliminary data.</text>
</comment>
<dbReference type="Proteomes" id="UP000198287">
    <property type="component" value="Unassembled WGS sequence"/>
</dbReference>
<feature type="signal peptide" evidence="2">
    <location>
        <begin position="1"/>
        <end position="21"/>
    </location>
</feature>
<gene>
    <name evidence="3" type="ORF">Fcan01_14225</name>
</gene>
<evidence type="ECO:0000256" key="2">
    <source>
        <dbReference type="SAM" id="SignalP"/>
    </source>
</evidence>
<keyword evidence="4" id="KW-1185">Reference proteome</keyword>
<feature type="compositionally biased region" description="Low complexity" evidence="1">
    <location>
        <begin position="283"/>
        <end position="295"/>
    </location>
</feature>
<keyword evidence="2" id="KW-0732">Signal</keyword>
<feature type="region of interest" description="Disordered" evidence="1">
    <location>
        <begin position="208"/>
        <end position="239"/>
    </location>
</feature>
<evidence type="ECO:0000313" key="3">
    <source>
        <dbReference type="EMBL" id="OXA50990.1"/>
    </source>
</evidence>
<protein>
    <submittedName>
        <fullName evidence="3">Multiple epidermal growth factor-like domains protein 6</fullName>
    </submittedName>
</protein>